<gene>
    <name evidence="1" type="ORF">ANBU17_08740</name>
</gene>
<dbReference type="InterPro" id="IPR043743">
    <property type="entry name" value="DUF5688"/>
</dbReference>
<dbReference type="AlphaFoldDB" id="A0A916Q581"/>
<evidence type="ECO:0000313" key="2">
    <source>
        <dbReference type="Proteomes" id="UP000613208"/>
    </source>
</evidence>
<sequence>MTYKEFEMQVKTYLEENLGADVTVSTYTARKNNQTLCQGLLIEDASDGERFSASPVIYLDDFYSDLCNGSSFEEIAKTIYKLYRNAKQTGDFKLKDLTNFEELKEKIIYKLINLDMNKDLLDDIPYIPYLDLAIVFYCCIANTDEQTAGFLIHNSHLDLWGIPQNELYKYAHKNTCRLFPYSLQSVCATLNEMSENLTAPLSVMPEEDLLVLTNQSRIDGAACILYDNMLEKIAEVLQEDFYVIPSSIHELLILRKHLSPEEGGLSELITSVNQTTVLDTDILSSHPYYYDCNLHTLKCA</sequence>
<reference evidence="1" key="1">
    <citation type="submission" date="2020-06" db="EMBL/GenBank/DDBJ databases">
        <title>Characterization of fructooligosaccharide metabolism and fructooligosaccharide-degrading enzymes in human commensal butyrate producers.</title>
        <authorList>
            <person name="Tanno H."/>
            <person name="Fujii T."/>
            <person name="Hirano K."/>
            <person name="Maeno S."/>
            <person name="Tonozuka T."/>
            <person name="Sakamoto M."/>
            <person name="Ohkuma M."/>
            <person name="Tochio T."/>
            <person name="Endo A."/>
        </authorList>
    </citation>
    <scope>NUCLEOTIDE SEQUENCE</scope>
    <source>
        <strain evidence="1">JCM 17466</strain>
    </source>
</reference>
<dbReference type="EMBL" id="BLYI01000023">
    <property type="protein sequence ID" value="GFO84527.1"/>
    <property type="molecule type" value="Genomic_DNA"/>
</dbReference>
<dbReference type="RefSeq" id="WP_201310247.1">
    <property type="nucleotide sequence ID" value="NZ_BLYI01000023.1"/>
</dbReference>
<comment type="caution">
    <text evidence="1">The sequence shown here is derived from an EMBL/GenBank/DDBJ whole genome shotgun (WGS) entry which is preliminary data.</text>
</comment>
<dbReference type="Proteomes" id="UP000613208">
    <property type="component" value="Unassembled WGS sequence"/>
</dbReference>
<protein>
    <submittedName>
        <fullName evidence="1">Uncharacterized protein</fullName>
    </submittedName>
</protein>
<name>A0A916Q581_9FIRM</name>
<evidence type="ECO:0000313" key="1">
    <source>
        <dbReference type="EMBL" id="GFO84527.1"/>
    </source>
</evidence>
<proteinExistence type="predicted"/>
<dbReference type="Pfam" id="PF18941">
    <property type="entry name" value="DUF5688"/>
    <property type="match status" value="1"/>
</dbReference>
<organism evidence="1 2">
    <name type="scientific">Anaerostipes butyraticus</name>
    <dbReference type="NCBI Taxonomy" id="645466"/>
    <lineage>
        <taxon>Bacteria</taxon>
        <taxon>Bacillati</taxon>
        <taxon>Bacillota</taxon>
        <taxon>Clostridia</taxon>
        <taxon>Lachnospirales</taxon>
        <taxon>Lachnospiraceae</taxon>
        <taxon>Anaerostipes</taxon>
    </lineage>
</organism>
<accession>A0A916Q581</accession>
<keyword evidence="2" id="KW-1185">Reference proteome</keyword>